<dbReference type="PROSITE" id="PS51186">
    <property type="entry name" value="GNAT"/>
    <property type="match status" value="1"/>
</dbReference>
<evidence type="ECO:0000313" key="3">
    <source>
        <dbReference type="Proteomes" id="UP001258994"/>
    </source>
</evidence>
<sequence length="168" mass="18969">METDRLEIREINSKDSIDLRLVLSDPEVMKYSIVGVHNDSEIQKYIDNCQQQYRTKGFGQWAMFSKLDASFVGVCGLNLHVVESNDLLHVSYRLASSQQGKGFASEATIAVAEFCKQQLKLKDISALIDPENIPSLKVAKRAGFLFKKSSEIQGFNVDIYQLDFRGEI</sequence>
<dbReference type="PANTHER" id="PTHR43792">
    <property type="entry name" value="GNAT FAMILY, PUTATIVE (AFU_ORTHOLOGUE AFUA_3G00765)-RELATED-RELATED"/>
    <property type="match status" value="1"/>
</dbReference>
<protein>
    <submittedName>
        <fullName evidence="2">GNAT family N-acetyltransferase</fullName>
    </submittedName>
</protein>
<name>A0ABY9U1X9_9GAMM</name>
<dbReference type="PANTHER" id="PTHR43792:SF1">
    <property type="entry name" value="N-ACETYLTRANSFERASE DOMAIN-CONTAINING PROTEIN"/>
    <property type="match status" value="1"/>
</dbReference>
<evidence type="ECO:0000313" key="2">
    <source>
        <dbReference type="EMBL" id="WNC74338.1"/>
    </source>
</evidence>
<organism evidence="2 3">
    <name type="scientific">Thalassotalea psychrophila</name>
    <dbReference type="NCBI Taxonomy" id="3065647"/>
    <lineage>
        <taxon>Bacteria</taxon>
        <taxon>Pseudomonadati</taxon>
        <taxon>Pseudomonadota</taxon>
        <taxon>Gammaproteobacteria</taxon>
        <taxon>Alteromonadales</taxon>
        <taxon>Colwelliaceae</taxon>
        <taxon>Thalassotalea</taxon>
    </lineage>
</organism>
<accession>A0ABY9U1X9</accession>
<evidence type="ECO:0000259" key="1">
    <source>
        <dbReference type="PROSITE" id="PS51186"/>
    </source>
</evidence>
<dbReference type="RefSeq" id="WP_348393443.1">
    <property type="nucleotide sequence ID" value="NZ_CP134145.1"/>
</dbReference>
<dbReference type="SUPFAM" id="SSF55729">
    <property type="entry name" value="Acyl-CoA N-acyltransferases (Nat)"/>
    <property type="match status" value="1"/>
</dbReference>
<dbReference type="EMBL" id="CP134145">
    <property type="protein sequence ID" value="WNC74338.1"/>
    <property type="molecule type" value="Genomic_DNA"/>
</dbReference>
<gene>
    <name evidence="2" type="ORF">RGQ13_19900</name>
</gene>
<dbReference type="Gene3D" id="3.40.630.30">
    <property type="match status" value="1"/>
</dbReference>
<feature type="domain" description="N-acetyltransferase" evidence="1">
    <location>
        <begin position="6"/>
        <end position="168"/>
    </location>
</feature>
<dbReference type="InterPro" id="IPR000182">
    <property type="entry name" value="GNAT_dom"/>
</dbReference>
<dbReference type="InterPro" id="IPR051531">
    <property type="entry name" value="N-acetyltransferase"/>
</dbReference>
<keyword evidence="3" id="KW-1185">Reference proteome</keyword>
<dbReference type="Proteomes" id="UP001258994">
    <property type="component" value="Chromosome"/>
</dbReference>
<dbReference type="Pfam" id="PF13302">
    <property type="entry name" value="Acetyltransf_3"/>
    <property type="match status" value="1"/>
</dbReference>
<dbReference type="InterPro" id="IPR016181">
    <property type="entry name" value="Acyl_CoA_acyltransferase"/>
</dbReference>
<proteinExistence type="predicted"/>
<reference evidence="3" key="1">
    <citation type="submission" date="2023-09" db="EMBL/GenBank/DDBJ databases">
        <authorList>
            <person name="Li S."/>
            <person name="Li X."/>
            <person name="Zhang C."/>
            <person name="Zhao Z."/>
        </authorList>
    </citation>
    <scope>NUCLEOTIDE SEQUENCE [LARGE SCALE GENOMIC DNA]</scope>
    <source>
        <strain evidence="3">SQ149</strain>
    </source>
</reference>